<comment type="similarity">
    <text evidence="3">Belongs to the MOZART2 family.</text>
</comment>
<reference evidence="7" key="1">
    <citation type="submission" date="2022-01" db="EMBL/GenBank/DDBJ databases">
        <authorList>
            <person name="King R."/>
        </authorList>
    </citation>
    <scope>NUCLEOTIDE SEQUENCE</scope>
</reference>
<dbReference type="InterPro" id="IPR024332">
    <property type="entry name" value="MOZART2"/>
</dbReference>
<evidence type="ECO:0000313" key="8">
    <source>
        <dbReference type="Proteomes" id="UP001152799"/>
    </source>
</evidence>
<evidence type="ECO:0000313" key="7">
    <source>
        <dbReference type="EMBL" id="CAG9768189.1"/>
    </source>
</evidence>
<keyword evidence="4" id="KW-0963">Cytoplasm</keyword>
<dbReference type="GO" id="GO:0005813">
    <property type="term" value="C:centrosome"/>
    <property type="evidence" value="ECO:0007669"/>
    <property type="project" value="UniProtKB-SubCell"/>
</dbReference>
<keyword evidence="8" id="KW-1185">Reference proteome</keyword>
<gene>
    <name evidence="7" type="ORF">CEUTPL_LOCUS8736</name>
</gene>
<evidence type="ECO:0000256" key="4">
    <source>
        <dbReference type="ARBA" id="ARBA00022490"/>
    </source>
</evidence>
<evidence type="ECO:0000256" key="2">
    <source>
        <dbReference type="ARBA" id="ARBA00004300"/>
    </source>
</evidence>
<proteinExistence type="inferred from homology"/>
<dbReference type="OrthoDB" id="10064769at2759"/>
<evidence type="ECO:0000256" key="6">
    <source>
        <dbReference type="SAM" id="MobiDB-lite"/>
    </source>
</evidence>
<keyword evidence="5" id="KW-0206">Cytoskeleton</keyword>
<dbReference type="Pfam" id="PF12926">
    <property type="entry name" value="MOZART2"/>
    <property type="match status" value="1"/>
</dbReference>
<dbReference type="EMBL" id="OU892280">
    <property type="protein sequence ID" value="CAG9768189.1"/>
    <property type="molecule type" value="Genomic_DNA"/>
</dbReference>
<feature type="region of interest" description="Disordered" evidence="6">
    <location>
        <begin position="64"/>
        <end position="84"/>
    </location>
</feature>
<dbReference type="Proteomes" id="UP001152799">
    <property type="component" value="Chromosome 4"/>
</dbReference>
<comment type="subcellular location">
    <subcellularLocation>
        <location evidence="2">Cytoplasm</location>
        <location evidence="2">Cytoskeleton</location>
        <location evidence="2">Microtubule organizing center</location>
        <location evidence="2">Centrosome</location>
    </subcellularLocation>
    <subcellularLocation>
        <location evidence="1">Cytoplasm</location>
        <location evidence="1">Cytoskeleton</location>
        <location evidence="1">Spindle</location>
    </subcellularLocation>
</comment>
<evidence type="ECO:0000256" key="1">
    <source>
        <dbReference type="ARBA" id="ARBA00004186"/>
    </source>
</evidence>
<evidence type="ECO:0000256" key="3">
    <source>
        <dbReference type="ARBA" id="ARBA00007286"/>
    </source>
</evidence>
<name>A0A9N9MNA2_9CUCU</name>
<sequence>MPSATNKSFETMNELRPGQDDFQQLADLAGIYMDKELSRDLVQLLNMGISPEVVFNLLKVIRKKKTERSKSRRSTQRTSLSKHK</sequence>
<protein>
    <submittedName>
        <fullName evidence="7">Uncharacterized protein</fullName>
    </submittedName>
</protein>
<dbReference type="AlphaFoldDB" id="A0A9N9MNA2"/>
<accession>A0A9N9MNA2</accession>
<evidence type="ECO:0000256" key="5">
    <source>
        <dbReference type="ARBA" id="ARBA00023212"/>
    </source>
</evidence>
<organism evidence="7 8">
    <name type="scientific">Ceutorhynchus assimilis</name>
    <name type="common">cabbage seed weevil</name>
    <dbReference type="NCBI Taxonomy" id="467358"/>
    <lineage>
        <taxon>Eukaryota</taxon>
        <taxon>Metazoa</taxon>
        <taxon>Ecdysozoa</taxon>
        <taxon>Arthropoda</taxon>
        <taxon>Hexapoda</taxon>
        <taxon>Insecta</taxon>
        <taxon>Pterygota</taxon>
        <taxon>Neoptera</taxon>
        <taxon>Endopterygota</taxon>
        <taxon>Coleoptera</taxon>
        <taxon>Polyphaga</taxon>
        <taxon>Cucujiformia</taxon>
        <taxon>Curculionidae</taxon>
        <taxon>Ceutorhynchinae</taxon>
        <taxon>Ceutorhynchus</taxon>
    </lineage>
</organism>
<dbReference type="GO" id="GO:0005819">
    <property type="term" value="C:spindle"/>
    <property type="evidence" value="ECO:0007669"/>
    <property type="project" value="UniProtKB-SubCell"/>
</dbReference>